<dbReference type="Proteomes" id="UP000001554">
    <property type="component" value="Chromosome 8"/>
</dbReference>
<dbReference type="PROSITE" id="PS50106">
    <property type="entry name" value="PDZ"/>
    <property type="match status" value="3"/>
</dbReference>
<feature type="region of interest" description="Disordered" evidence="4">
    <location>
        <begin position="732"/>
        <end position="963"/>
    </location>
</feature>
<dbReference type="GO" id="GO:0005929">
    <property type="term" value="C:cilium"/>
    <property type="evidence" value="ECO:0000318"/>
    <property type="project" value="GO_Central"/>
</dbReference>
<dbReference type="OrthoDB" id="10029564at2759"/>
<dbReference type="Gene3D" id="2.30.42.10">
    <property type="match status" value="3"/>
</dbReference>
<dbReference type="FunFam" id="1.20.1160.20:FF:000003">
    <property type="entry name" value="Whirlin a"/>
    <property type="match status" value="1"/>
</dbReference>
<evidence type="ECO:0000256" key="3">
    <source>
        <dbReference type="ARBA" id="ARBA00023273"/>
    </source>
</evidence>
<dbReference type="PANTHER" id="PTHR23116">
    <property type="entry name" value="PDZ DOMAIN CONTAINING WHIRLIN AND HARMONIN-RELATED"/>
    <property type="match status" value="1"/>
</dbReference>
<dbReference type="InterPro" id="IPR033028">
    <property type="entry name" value="Whirlin_HN-like_dom2"/>
</dbReference>
<dbReference type="InterPro" id="IPR001478">
    <property type="entry name" value="PDZ"/>
</dbReference>
<feature type="domain" description="PDZ" evidence="5">
    <location>
        <begin position="318"/>
        <end position="388"/>
    </location>
</feature>
<dbReference type="CDD" id="cd07356">
    <property type="entry name" value="HN_L-whirlin_R1_like"/>
    <property type="match status" value="1"/>
</dbReference>
<dbReference type="CDD" id="cd07357">
    <property type="entry name" value="HN_L-whirlin_R2_like"/>
    <property type="match status" value="1"/>
</dbReference>
<evidence type="ECO:0000313" key="7">
    <source>
        <dbReference type="RefSeq" id="XP_035683743.1"/>
    </source>
</evidence>
<dbReference type="InterPro" id="IPR051844">
    <property type="entry name" value="USH2_Complex_Protein"/>
</dbReference>
<feature type="region of interest" description="Disordered" evidence="4">
    <location>
        <begin position="428"/>
        <end position="475"/>
    </location>
</feature>
<feature type="compositionally biased region" description="Pro residues" evidence="4">
    <location>
        <begin position="743"/>
        <end position="754"/>
    </location>
</feature>
<dbReference type="InterPro" id="IPR036034">
    <property type="entry name" value="PDZ_sf"/>
</dbReference>
<keyword evidence="6" id="KW-1185">Reference proteome</keyword>
<evidence type="ECO:0000256" key="4">
    <source>
        <dbReference type="SAM" id="MobiDB-lite"/>
    </source>
</evidence>
<evidence type="ECO:0000256" key="2">
    <source>
        <dbReference type="ARBA" id="ARBA00022737"/>
    </source>
</evidence>
<dbReference type="FunFam" id="2.30.42.10:FF:000087">
    <property type="entry name" value="Whirlin a"/>
    <property type="match status" value="1"/>
</dbReference>
<name>A0A9J7LJ51_BRAFL</name>
<gene>
    <name evidence="7" type="primary">LOC118420829</name>
</gene>
<dbReference type="Gene3D" id="1.20.1160.20">
    <property type="match status" value="2"/>
</dbReference>
<organism evidence="6 7">
    <name type="scientific">Branchiostoma floridae</name>
    <name type="common">Florida lancelet</name>
    <name type="synonym">Amphioxus</name>
    <dbReference type="NCBI Taxonomy" id="7739"/>
    <lineage>
        <taxon>Eukaryota</taxon>
        <taxon>Metazoa</taxon>
        <taxon>Chordata</taxon>
        <taxon>Cephalochordata</taxon>
        <taxon>Leptocardii</taxon>
        <taxon>Amphioxiformes</taxon>
        <taxon>Branchiostomatidae</taxon>
        <taxon>Branchiostoma</taxon>
    </lineage>
</organism>
<dbReference type="FunFam" id="2.30.42.10:FF:000079">
    <property type="entry name" value="Whirlin a"/>
    <property type="match status" value="1"/>
</dbReference>
<accession>A0A9J7LJ51</accession>
<evidence type="ECO:0000259" key="5">
    <source>
        <dbReference type="PROSITE" id="PS50106"/>
    </source>
</evidence>
<keyword evidence="2" id="KW-0677">Repeat</keyword>
<dbReference type="KEGG" id="bfo:118420829"/>
<dbReference type="GO" id="GO:0005886">
    <property type="term" value="C:plasma membrane"/>
    <property type="evidence" value="ECO:0000318"/>
    <property type="project" value="GO_Central"/>
</dbReference>
<dbReference type="CDD" id="cd06740">
    <property type="entry name" value="PDZ1_FL-whirlin"/>
    <property type="match status" value="1"/>
</dbReference>
<keyword evidence="3" id="KW-0966">Cell projection</keyword>
<feature type="compositionally biased region" description="Polar residues" evidence="4">
    <location>
        <begin position="839"/>
        <end position="851"/>
    </location>
</feature>
<reference evidence="6" key="1">
    <citation type="journal article" date="2020" name="Nat. Ecol. Evol.">
        <title>Deeply conserved synteny resolves early events in vertebrate evolution.</title>
        <authorList>
            <person name="Simakov O."/>
            <person name="Marletaz F."/>
            <person name="Yue J.X."/>
            <person name="O'Connell B."/>
            <person name="Jenkins J."/>
            <person name="Brandt A."/>
            <person name="Calef R."/>
            <person name="Tung C.H."/>
            <person name="Huang T.K."/>
            <person name="Schmutz J."/>
            <person name="Satoh N."/>
            <person name="Yu J.K."/>
            <person name="Putnam N.H."/>
            <person name="Green R.E."/>
            <person name="Rokhsar D.S."/>
        </authorList>
    </citation>
    <scope>NUCLEOTIDE SEQUENCE [LARGE SCALE GENOMIC DNA]</scope>
    <source>
        <strain evidence="6">S238N-H82</strain>
    </source>
</reference>
<dbReference type="CDD" id="cd06741">
    <property type="entry name" value="PDZ2_FL-whirlin"/>
    <property type="match status" value="1"/>
</dbReference>
<dbReference type="Pfam" id="PF00595">
    <property type="entry name" value="PDZ"/>
    <property type="match status" value="3"/>
</dbReference>
<feature type="domain" description="PDZ" evidence="5">
    <location>
        <begin position="180"/>
        <end position="250"/>
    </location>
</feature>
<proteinExistence type="predicted"/>
<dbReference type="GO" id="GO:0032426">
    <property type="term" value="C:stereocilium tip"/>
    <property type="evidence" value="ECO:0000318"/>
    <property type="project" value="GO_Central"/>
</dbReference>
<feature type="compositionally biased region" description="Polar residues" evidence="4">
    <location>
        <begin position="455"/>
        <end position="464"/>
    </location>
</feature>
<comment type="subcellular location">
    <subcellularLocation>
        <location evidence="1">Cell projection</location>
    </subcellularLocation>
</comment>
<dbReference type="SMART" id="SM00228">
    <property type="entry name" value="PDZ"/>
    <property type="match status" value="3"/>
</dbReference>
<evidence type="ECO:0000313" key="6">
    <source>
        <dbReference type="Proteomes" id="UP000001554"/>
    </source>
</evidence>
<reference evidence="7" key="2">
    <citation type="submission" date="2025-08" db="UniProtKB">
        <authorList>
            <consortium name="RefSeq"/>
        </authorList>
    </citation>
    <scope>IDENTIFICATION</scope>
    <source>
        <strain evidence="7">S238N-H82</strain>
        <tissue evidence="7">Testes</tissue>
    </source>
</reference>
<dbReference type="CDD" id="cd06742">
    <property type="entry name" value="PDZ3_FL-whirlin-like"/>
    <property type="match status" value="1"/>
</dbReference>
<dbReference type="GeneID" id="118420829"/>
<sequence>MAAKRSDPMLHVETRSLGRRSLSSNVRRLHDHLNVSLDEAERQEFVQALNDYHYKRNVYDLVYNLRILLDTPEKRQLFSLLRKVIPKSDQALFDMHTSEAFLSKAPGIHRAASMPVASGRPLSRGSVELLNRPVSTISEPEMARKPLGPPTAEPELKTKTYKKTNEPQNFATDSLQDMRKIVIKKPASSKEGMGFSIRGGWEHGVGIYVSCVDPDSLSEKEGLLVGDQILRVNDLNFEKMTHEEAAKIFRVGRKFVLLVRQVGRIPKSYVASQTYTWVDPQGRSISPPPEMDLSGKNPQDSVGRRSGMNLLKDSDERKVNLVVGEGSSLGLMIRGGKEFDLGIYITGVDPYSVAEEAGLKVGDQILDVNSVNFLSISHDEAVRILKTSKHMMMTIKDVGRLPYARTTYDRTQWLMGDQLSQHQVAVFKDNQPRLSGSPRKKSEADEPANSEYDADSSSAANSTLPRRRKDTESKNRIWEQLRTSVIGLFSKPKRAPGGAIGGAPVAGSDDPSVRSKDTDDEQSSVFSRGMAPGSQVMLASSSTSVSHARRMIEETARQLLSDNERGTMGYYLNEYERSNIDVDALVMALFELLNTHSKFSLLSEVRSVIAPRDIDRFDTLVLKQEVESMKGGRPTDSGFSPDRQSENSLSSTISSTNSVRTSSSARESLNEEGSRPITPPQVPNELPPNVKLKHDAEGSVEVLIDHINDDTEGLPDFNLDEYLDESVGPEISMEIPTPEEFEPPPPPSHAPPPRPDGKQKVQAEVHFNGAAASKNALKPGKDLAQQSSVSEDSGVDLTLNSNNGSKESVTISPNPVTISEVHENAYESGDDSTLRDTSFRTANETPDSSFHSAAMETPPRLTNGREAPEAVPKFGRSATQMTNGLQEEDINQRRPEDDRHSDLPDRDRGQGSPTQWNERDRGQRSSPPVKPQQPPPPPPRMDMVNGTGTLRGDSPAESMVSSPGLNHPYLVTVPKVAPTLGIAIEGGANTRQPLPRIITIQPGGSADQSGALQVGHVILEVDGKSLQGLEHKDAARAIAQAFRTPAKDYVQFLVMLQDKS</sequence>
<feature type="domain" description="PDZ" evidence="5">
    <location>
        <begin position="970"/>
        <end position="1041"/>
    </location>
</feature>
<feature type="region of interest" description="Disordered" evidence="4">
    <location>
        <begin position="628"/>
        <end position="691"/>
    </location>
</feature>
<dbReference type="InterPro" id="IPR047056">
    <property type="entry name" value="Whirlin_HN-like_dom1"/>
</dbReference>
<feature type="compositionally biased region" description="Pro residues" evidence="4">
    <location>
        <begin position="677"/>
        <end position="686"/>
    </location>
</feature>
<feature type="compositionally biased region" description="Acidic residues" evidence="4">
    <location>
        <begin position="445"/>
        <end position="454"/>
    </location>
</feature>
<dbReference type="RefSeq" id="XP_035683743.1">
    <property type="nucleotide sequence ID" value="XM_035827850.1"/>
</dbReference>
<feature type="region of interest" description="Disordered" evidence="4">
    <location>
        <begin position="489"/>
        <end position="528"/>
    </location>
</feature>
<dbReference type="OMA" id="GHQNSPN"/>
<feature type="compositionally biased region" description="Basic and acidic residues" evidence="4">
    <location>
        <begin position="890"/>
        <end position="909"/>
    </location>
</feature>
<feature type="region of interest" description="Disordered" evidence="4">
    <location>
        <begin position="280"/>
        <end position="305"/>
    </location>
</feature>
<protein>
    <submittedName>
        <fullName evidence="7">Whirlin-like isoform X1</fullName>
    </submittedName>
</protein>
<feature type="compositionally biased region" description="Polar residues" evidence="4">
    <location>
        <begin position="798"/>
        <end position="817"/>
    </location>
</feature>
<dbReference type="AlphaFoldDB" id="A0A9J7LJ51"/>
<feature type="compositionally biased region" description="Low complexity" evidence="4">
    <location>
        <begin position="646"/>
        <end position="664"/>
    </location>
</feature>
<dbReference type="SUPFAM" id="SSF50156">
    <property type="entry name" value="PDZ domain-like"/>
    <property type="match status" value="3"/>
</dbReference>
<dbReference type="PANTHER" id="PTHR23116:SF37">
    <property type="entry name" value="WHIRLIN"/>
    <property type="match status" value="1"/>
</dbReference>
<evidence type="ECO:0000256" key="1">
    <source>
        <dbReference type="ARBA" id="ARBA00004316"/>
    </source>
</evidence>
<feature type="compositionally biased region" description="Pro residues" evidence="4">
    <location>
        <begin position="928"/>
        <end position="940"/>
    </location>
</feature>
<dbReference type="GO" id="GO:0002142">
    <property type="term" value="C:stereocilia ankle link complex"/>
    <property type="evidence" value="ECO:0000318"/>
    <property type="project" value="GO_Central"/>
</dbReference>